<protein>
    <submittedName>
        <fullName evidence="2">Uncharacterized protein</fullName>
    </submittedName>
</protein>
<dbReference type="AlphaFoldDB" id="A0A9W6SIE4"/>
<accession>A0A9W6SIE4</accession>
<organism evidence="2 3">
    <name type="scientific">Actinorhabdospora filicis</name>
    <dbReference type="NCBI Taxonomy" id="1785913"/>
    <lineage>
        <taxon>Bacteria</taxon>
        <taxon>Bacillati</taxon>
        <taxon>Actinomycetota</taxon>
        <taxon>Actinomycetes</taxon>
        <taxon>Micromonosporales</taxon>
        <taxon>Micromonosporaceae</taxon>
        <taxon>Actinorhabdospora</taxon>
    </lineage>
</organism>
<comment type="caution">
    <text evidence="2">The sequence shown here is derived from an EMBL/GenBank/DDBJ whole genome shotgun (WGS) entry which is preliminary data.</text>
</comment>
<gene>
    <name evidence="2" type="ORF">Afil01_13800</name>
</gene>
<sequence length="97" mass="9745">MTASMVSTFFSAAMRVFLSSAMTMGRATALDSAKSEGIVQDTLRGPSAVTAGPEFDAEGSGSGVSGVQDTSAASSATAARGRIQRDTMHLRGDGAPA</sequence>
<keyword evidence="3" id="KW-1185">Reference proteome</keyword>
<feature type="compositionally biased region" description="Low complexity" evidence="1">
    <location>
        <begin position="70"/>
        <end position="79"/>
    </location>
</feature>
<dbReference type="Proteomes" id="UP001165079">
    <property type="component" value="Unassembled WGS sequence"/>
</dbReference>
<feature type="compositionally biased region" description="Basic and acidic residues" evidence="1">
    <location>
        <begin position="83"/>
        <end position="97"/>
    </location>
</feature>
<evidence type="ECO:0000313" key="2">
    <source>
        <dbReference type="EMBL" id="GLZ76573.1"/>
    </source>
</evidence>
<reference evidence="2" key="1">
    <citation type="submission" date="2023-03" db="EMBL/GenBank/DDBJ databases">
        <title>Actinorhabdospora filicis NBRC 111898.</title>
        <authorList>
            <person name="Ichikawa N."/>
            <person name="Sato H."/>
            <person name="Tonouchi N."/>
        </authorList>
    </citation>
    <scope>NUCLEOTIDE SEQUENCE</scope>
    <source>
        <strain evidence="2">NBRC 111898</strain>
    </source>
</reference>
<evidence type="ECO:0000256" key="1">
    <source>
        <dbReference type="SAM" id="MobiDB-lite"/>
    </source>
</evidence>
<evidence type="ECO:0000313" key="3">
    <source>
        <dbReference type="Proteomes" id="UP001165079"/>
    </source>
</evidence>
<dbReference type="EMBL" id="BSTX01000001">
    <property type="protein sequence ID" value="GLZ76573.1"/>
    <property type="molecule type" value="Genomic_DNA"/>
</dbReference>
<name>A0A9W6SIE4_9ACTN</name>
<proteinExistence type="predicted"/>
<feature type="region of interest" description="Disordered" evidence="1">
    <location>
        <begin position="45"/>
        <end position="97"/>
    </location>
</feature>